<evidence type="ECO:0000313" key="2">
    <source>
        <dbReference type="EMBL" id="TMS38149.1"/>
    </source>
</evidence>
<dbReference type="Proteomes" id="UP000298663">
    <property type="component" value="Chromosome X"/>
</dbReference>
<dbReference type="EMBL" id="AZBU02000001">
    <property type="protein sequence ID" value="TMS38149.1"/>
    <property type="molecule type" value="Genomic_DNA"/>
</dbReference>
<feature type="compositionally biased region" description="Basic and acidic residues" evidence="1">
    <location>
        <begin position="162"/>
        <end position="183"/>
    </location>
</feature>
<organism evidence="2 3">
    <name type="scientific">Steinernema carpocapsae</name>
    <name type="common">Entomopathogenic nematode</name>
    <dbReference type="NCBI Taxonomy" id="34508"/>
    <lineage>
        <taxon>Eukaryota</taxon>
        <taxon>Metazoa</taxon>
        <taxon>Ecdysozoa</taxon>
        <taxon>Nematoda</taxon>
        <taxon>Chromadorea</taxon>
        <taxon>Rhabditida</taxon>
        <taxon>Tylenchina</taxon>
        <taxon>Panagrolaimomorpha</taxon>
        <taxon>Strongyloidoidea</taxon>
        <taxon>Steinernematidae</taxon>
        <taxon>Steinernema</taxon>
    </lineage>
</organism>
<feature type="region of interest" description="Disordered" evidence="1">
    <location>
        <begin position="1"/>
        <end position="23"/>
    </location>
</feature>
<accession>A0A4U8UYZ1</accession>
<comment type="caution">
    <text evidence="2">The sequence shown here is derived from an EMBL/GenBank/DDBJ whole genome shotgun (WGS) entry which is preliminary data.</text>
</comment>
<proteinExistence type="predicted"/>
<protein>
    <submittedName>
        <fullName evidence="2">Uncharacterized protein</fullName>
    </submittedName>
</protein>
<feature type="region of interest" description="Disordered" evidence="1">
    <location>
        <begin position="161"/>
        <end position="183"/>
    </location>
</feature>
<feature type="region of interest" description="Disordered" evidence="1">
    <location>
        <begin position="232"/>
        <end position="326"/>
    </location>
</feature>
<gene>
    <name evidence="2" type="ORF">L596_004937</name>
</gene>
<feature type="region of interest" description="Disordered" evidence="1">
    <location>
        <begin position="356"/>
        <end position="445"/>
    </location>
</feature>
<sequence>MDDWTVNGTESAQQDENPIQQKTSADDEITANLLTVNSRKMSEELVAVEDPQTGPIMEVFETATPETNIVRTTRPEKTGTIDDRIQNIENMIHTVESLIGNNTDKVRSIFDVQDFLFDLIVNHSNAVFFTLIFIDLRFQTVNNISIVELLTTEATTIPAVRSEQKKEEHYEGHCDDDKTPEVPTAEKKIDDFLSTLRAFLARNKLKDLSKIANAKNSNKTLVERLKEAVQNNARELKVEDEGAGKKTENGPEEPKGEQGDESEKENEESKERKTEAKEKETEVKEPKIEESKQQANEEKKQKKEEAKEQNGGQVQMKKLHSNEIEKELSSVLGDSISENISSSSTEAKAVTIINEMKQPKKKSGRWEVQHNEPFQDEAKASDLNHNATVKIHSAPSISKEVQVDDPKTTLSAGSLFPALPKIDPKNPPVESEESEKRRQDLREKTDAIYKQFSERLDTSKLIERIRQNELARKRISTDRVESLAAPAPSTQHNVNAFFEMEKLFSDIGKNFKRFLATRI</sequence>
<dbReference type="AlphaFoldDB" id="A0A4U8UYZ1"/>
<dbReference type="EMBL" id="CM016762">
    <property type="protein sequence ID" value="TMS38149.1"/>
    <property type="molecule type" value="Genomic_DNA"/>
</dbReference>
<feature type="compositionally biased region" description="Basic and acidic residues" evidence="1">
    <location>
        <begin position="267"/>
        <end position="308"/>
    </location>
</feature>
<name>A0A4U8UYZ1_STECR</name>
<feature type="compositionally biased region" description="Basic and acidic residues" evidence="1">
    <location>
        <begin position="234"/>
        <end position="258"/>
    </location>
</feature>
<reference evidence="2 3" key="2">
    <citation type="journal article" date="2019" name="G3 (Bethesda)">
        <title>Hybrid Assembly of the Genome of the Entomopathogenic Nematode Steinernema carpocapsae Identifies the X-Chromosome.</title>
        <authorList>
            <person name="Serra L."/>
            <person name="Macchietto M."/>
            <person name="Macias-Munoz A."/>
            <person name="McGill C.J."/>
            <person name="Rodriguez I.M."/>
            <person name="Rodriguez B."/>
            <person name="Murad R."/>
            <person name="Mortazavi A."/>
        </authorList>
    </citation>
    <scope>NUCLEOTIDE SEQUENCE [LARGE SCALE GENOMIC DNA]</scope>
    <source>
        <strain evidence="2 3">ALL</strain>
    </source>
</reference>
<keyword evidence="3" id="KW-1185">Reference proteome</keyword>
<evidence type="ECO:0000313" key="3">
    <source>
        <dbReference type="Proteomes" id="UP000298663"/>
    </source>
</evidence>
<evidence type="ECO:0000256" key="1">
    <source>
        <dbReference type="SAM" id="MobiDB-lite"/>
    </source>
</evidence>
<reference evidence="2 3" key="1">
    <citation type="journal article" date="2015" name="Genome Biol.">
        <title>Comparative genomics of Steinernema reveals deeply conserved gene regulatory networks.</title>
        <authorList>
            <person name="Dillman A.R."/>
            <person name="Macchietto M."/>
            <person name="Porter C.F."/>
            <person name="Rogers A."/>
            <person name="Williams B."/>
            <person name="Antoshechkin I."/>
            <person name="Lee M.M."/>
            <person name="Goodwin Z."/>
            <person name="Lu X."/>
            <person name="Lewis E.E."/>
            <person name="Goodrich-Blair H."/>
            <person name="Stock S.P."/>
            <person name="Adams B.J."/>
            <person name="Sternberg P.W."/>
            <person name="Mortazavi A."/>
        </authorList>
    </citation>
    <scope>NUCLEOTIDE SEQUENCE [LARGE SCALE GENOMIC DNA]</scope>
    <source>
        <strain evidence="2 3">ALL</strain>
    </source>
</reference>
<feature type="compositionally biased region" description="Basic and acidic residues" evidence="1">
    <location>
        <begin position="434"/>
        <end position="445"/>
    </location>
</feature>